<evidence type="ECO:0000259" key="3">
    <source>
        <dbReference type="SMART" id="SM00233"/>
    </source>
</evidence>
<feature type="compositionally biased region" description="Polar residues" evidence="2">
    <location>
        <begin position="826"/>
        <end position="856"/>
    </location>
</feature>
<dbReference type="GO" id="GO:0032065">
    <property type="term" value="P:maintenance of protein location in cell cortex"/>
    <property type="evidence" value="ECO:0007669"/>
    <property type="project" value="InterPro"/>
</dbReference>
<gene>
    <name evidence="4" type="ORF">M427DRAFT_70997</name>
</gene>
<dbReference type="GO" id="GO:0005938">
    <property type="term" value="C:cell cortex"/>
    <property type="evidence" value="ECO:0007669"/>
    <property type="project" value="InterPro"/>
</dbReference>
<dbReference type="SUPFAM" id="SSF50729">
    <property type="entry name" value="PH domain-like"/>
    <property type="match status" value="1"/>
</dbReference>
<dbReference type="InterPro" id="IPR011993">
    <property type="entry name" value="PH-like_dom_sf"/>
</dbReference>
<feature type="compositionally biased region" description="Pro residues" evidence="2">
    <location>
        <begin position="277"/>
        <end position="286"/>
    </location>
</feature>
<feature type="region of interest" description="Disordered" evidence="2">
    <location>
        <begin position="473"/>
        <end position="503"/>
    </location>
</feature>
<dbReference type="OrthoDB" id="2149224at2759"/>
<feature type="compositionally biased region" description="Polar residues" evidence="2">
    <location>
        <begin position="631"/>
        <end position="648"/>
    </location>
</feature>
<accession>A0A139AAK8</accession>
<dbReference type="Proteomes" id="UP000070544">
    <property type="component" value="Unassembled WGS sequence"/>
</dbReference>
<dbReference type="EMBL" id="KQ965773">
    <property type="protein sequence ID" value="KXS13892.1"/>
    <property type="molecule type" value="Genomic_DNA"/>
</dbReference>
<evidence type="ECO:0000313" key="5">
    <source>
        <dbReference type="Proteomes" id="UP000070544"/>
    </source>
</evidence>
<keyword evidence="5" id="KW-1185">Reference proteome</keyword>
<organism evidence="4 5">
    <name type="scientific">Gonapodya prolifera (strain JEL478)</name>
    <name type="common">Monoblepharis prolifera</name>
    <dbReference type="NCBI Taxonomy" id="1344416"/>
    <lineage>
        <taxon>Eukaryota</taxon>
        <taxon>Fungi</taxon>
        <taxon>Fungi incertae sedis</taxon>
        <taxon>Chytridiomycota</taxon>
        <taxon>Chytridiomycota incertae sedis</taxon>
        <taxon>Monoblepharidomycetes</taxon>
        <taxon>Monoblepharidales</taxon>
        <taxon>Gonapodyaceae</taxon>
        <taxon>Gonapodya</taxon>
    </lineage>
</organism>
<dbReference type="Gene3D" id="2.30.29.30">
    <property type="entry name" value="Pleckstrin-homology domain (PH domain)/Phosphotyrosine-binding domain (PTB)"/>
    <property type="match status" value="1"/>
</dbReference>
<evidence type="ECO:0000313" key="4">
    <source>
        <dbReference type="EMBL" id="KXS13892.1"/>
    </source>
</evidence>
<protein>
    <recommendedName>
        <fullName evidence="3">PH domain-containing protein</fullName>
    </recommendedName>
</protein>
<feature type="region of interest" description="Disordered" evidence="2">
    <location>
        <begin position="219"/>
        <end position="292"/>
    </location>
</feature>
<feature type="coiled-coil region" evidence="1">
    <location>
        <begin position="549"/>
        <end position="583"/>
    </location>
</feature>
<name>A0A139AAK8_GONPJ</name>
<feature type="coiled-coil region" evidence="1">
    <location>
        <begin position="306"/>
        <end position="396"/>
    </location>
</feature>
<dbReference type="SMART" id="SM00233">
    <property type="entry name" value="PH"/>
    <property type="match status" value="1"/>
</dbReference>
<dbReference type="STRING" id="1344416.A0A139AAK8"/>
<feature type="compositionally biased region" description="Polar residues" evidence="2">
    <location>
        <begin position="219"/>
        <end position="249"/>
    </location>
</feature>
<feature type="region of interest" description="Disordered" evidence="2">
    <location>
        <begin position="820"/>
        <end position="859"/>
    </location>
</feature>
<reference evidence="4 5" key="1">
    <citation type="journal article" date="2015" name="Genome Biol. Evol.">
        <title>Phylogenomic analyses indicate that early fungi evolved digesting cell walls of algal ancestors of land plants.</title>
        <authorList>
            <person name="Chang Y."/>
            <person name="Wang S."/>
            <person name="Sekimoto S."/>
            <person name="Aerts A.L."/>
            <person name="Choi C."/>
            <person name="Clum A."/>
            <person name="LaButti K.M."/>
            <person name="Lindquist E.A."/>
            <person name="Yee Ngan C."/>
            <person name="Ohm R.A."/>
            <person name="Salamov A.A."/>
            <person name="Grigoriev I.V."/>
            <person name="Spatafora J.W."/>
            <person name="Berbee M.L."/>
        </authorList>
    </citation>
    <scope>NUCLEOTIDE SEQUENCE [LARGE SCALE GENOMIC DNA]</scope>
    <source>
        <strain evidence="4 5">JEL478</strain>
    </source>
</reference>
<proteinExistence type="predicted"/>
<evidence type="ECO:0000256" key="2">
    <source>
        <dbReference type="SAM" id="MobiDB-lite"/>
    </source>
</evidence>
<sequence length="1003" mass="110240">MLDGCQARYPTQRYLSPDQFTRQEFPITPEASTLRAPVFPTTPRRIDLSANSVDITPAMSPSTPKWTSKLPCALGASGHPAVRGALGQYEVHAATASEGRIVEELNNQSTETPPEGPVIPRVEWNTLLGKSTNNEVATDAALSDVERELQKTSGDLLTSAEMGLALCAEVKLLQTKVQDLEARVAAPEPATSSRYISSEFLQETIRAISESASTIGRIVESTTPNGPSQAKHFSSHQALSKSGRLSSVTKSREDLSSSPSRLPSSLARTFPTLPRTPVRPKPPPSSRPTSALIDPSVLASSLALDLRRTAALLAAAQAERDELKERFARTEEERERWKTKAEKESNEKRSVTTNLWEVEIHHYRLLEAHTALETRASRLTCELAAAKDEIEKMKEEAQGRIEGSDFAQDRRRSWWVVPEVETGDEASGEGVRTMKRSLSALHSRPALPLCASTSTTDLDKMSSEKLEILEIERIDSRDLKPQEDDLHEPPIDRGSAEEPTKDSCRIETSTEIPNIRSSVTPFIPPAPRTPSSSQFSFVHREQHDLTPLLKAAHEELKRLMEERESLIDEKEELKAQLETALLGAPASKNREVRLYLGQAISDSAKMESQSQPFTPETHTSASAYEGWIPRTPNTPTPQHSPSMVGSQTRPDRSARLPTPLALMLTAGHSVDFPGECQKPDTKVGSLEQGLDARYGLKTPGQGNERVILESLPVPTRTLSDELIAVAEEASRGDRTASVIRSAGDKNFMSKATNAECRVADTSLGQASVPEDADTTSHHLTPIPKLETTECSRFDRKIVESAGDTRNGDLAKIETARKVAERMGRSVSRSMGTTGPLSAFMSEQTGSLRESVDTPSQLAEGGPTLEAIKRCMIGSFLYKYDRTAKKVHLRYFTLMPMSATLYWSEHSTTDAKVVERGKHTKILSYRVSLRLTTDSSLPRRLFPARKLFAGQDGIRAVRSIVVTTPSRALEIVAETEEVHEAWVTALAFVEANARTLQLSIVYNG</sequence>
<dbReference type="InterPro" id="IPR024774">
    <property type="entry name" value="PH_dom-Mcp5-type"/>
</dbReference>
<evidence type="ECO:0000256" key="1">
    <source>
        <dbReference type="SAM" id="Coils"/>
    </source>
</evidence>
<feature type="domain" description="PH" evidence="3">
    <location>
        <begin position="870"/>
        <end position="992"/>
    </location>
</feature>
<dbReference type="Pfam" id="PF12814">
    <property type="entry name" value="Mcp5_PH"/>
    <property type="match status" value="1"/>
</dbReference>
<feature type="compositionally biased region" description="Low complexity" evidence="2">
    <location>
        <begin position="256"/>
        <end position="276"/>
    </location>
</feature>
<feature type="region of interest" description="Disordered" evidence="2">
    <location>
        <begin position="625"/>
        <end position="652"/>
    </location>
</feature>
<keyword evidence="1" id="KW-0175">Coiled coil</keyword>
<dbReference type="GO" id="GO:0005543">
    <property type="term" value="F:phospholipid binding"/>
    <property type="evidence" value="ECO:0007669"/>
    <property type="project" value="InterPro"/>
</dbReference>
<dbReference type="InterPro" id="IPR001849">
    <property type="entry name" value="PH_domain"/>
</dbReference>
<dbReference type="AlphaFoldDB" id="A0A139AAK8"/>